<organism evidence="1 2">
    <name type="scientific">miscellaneous Crenarchaeota group-15 archaeon DG-45</name>
    <dbReference type="NCBI Taxonomy" id="1685127"/>
    <lineage>
        <taxon>Archaea</taxon>
        <taxon>Candidatus Bathyarchaeota</taxon>
        <taxon>MCG-15</taxon>
    </lineage>
</organism>
<sequence>MEIPGDWYVNPQVLGDFYREYKDHPPMEIMEVSYAQGLAFGRSIKRQLGIEGDDAEAIAAVLREVLKDEPTAKIVSVEKGRVTLRNSGFCPLMTACLSMDLPWSWLCRVLGWPFFHGLASAVNPKVNLTMTKRRERGDPHCDHVFEIGEGRLILP</sequence>
<proteinExistence type="predicted"/>
<reference evidence="1 2" key="1">
    <citation type="submission" date="2015-06" db="EMBL/GenBank/DDBJ databases">
        <title>New insights into the roles of widespread benthic archaea in carbon and nitrogen cycling.</title>
        <authorList>
            <person name="Lazar C.S."/>
            <person name="Baker B.J."/>
            <person name="Seitz K.W."/>
            <person name="Hyde A.S."/>
            <person name="Dick G.J."/>
            <person name="Hinrichs K.-U."/>
            <person name="Teske A.P."/>
        </authorList>
    </citation>
    <scope>NUCLEOTIDE SEQUENCE [LARGE SCALE GENOMIC DNA]</scope>
    <source>
        <strain evidence="1">DG-45</strain>
    </source>
</reference>
<evidence type="ECO:0008006" key="3">
    <source>
        <dbReference type="Google" id="ProtNLM"/>
    </source>
</evidence>
<evidence type="ECO:0000313" key="1">
    <source>
        <dbReference type="EMBL" id="KON30154.1"/>
    </source>
</evidence>
<gene>
    <name evidence="1" type="ORF">AC482_04515</name>
</gene>
<dbReference type="EMBL" id="LFWZ01000039">
    <property type="protein sequence ID" value="KON30154.1"/>
    <property type="molecule type" value="Genomic_DNA"/>
</dbReference>
<accession>A0A0M0BP05</accession>
<name>A0A0M0BP05_9ARCH</name>
<protein>
    <recommendedName>
        <fullName evidence="3">Metanogen output domain-containing protein</fullName>
    </recommendedName>
</protein>
<dbReference type="Proteomes" id="UP000037210">
    <property type="component" value="Unassembled WGS sequence"/>
</dbReference>
<comment type="caution">
    <text evidence="1">The sequence shown here is derived from an EMBL/GenBank/DDBJ whole genome shotgun (WGS) entry which is preliminary data.</text>
</comment>
<evidence type="ECO:0000313" key="2">
    <source>
        <dbReference type="Proteomes" id="UP000037210"/>
    </source>
</evidence>
<dbReference type="AlphaFoldDB" id="A0A0M0BP05"/>